<feature type="transmembrane region" description="Helical" evidence="1">
    <location>
        <begin position="462"/>
        <end position="482"/>
    </location>
</feature>
<keyword evidence="1" id="KW-0472">Membrane</keyword>
<evidence type="ECO:0000313" key="3">
    <source>
        <dbReference type="Proteomes" id="UP001198200"/>
    </source>
</evidence>
<feature type="transmembrane region" description="Helical" evidence="1">
    <location>
        <begin position="90"/>
        <end position="110"/>
    </location>
</feature>
<dbReference type="AlphaFoldDB" id="A0AAE3JCG3"/>
<keyword evidence="1" id="KW-0812">Transmembrane</keyword>
<dbReference type="RefSeq" id="WP_308732198.1">
    <property type="nucleotide sequence ID" value="NZ_JAJEQN010000038.1"/>
</dbReference>
<protein>
    <recommendedName>
        <fullName evidence="4">Type II secretion system protein GspF domain-containing protein</fullName>
    </recommendedName>
</protein>
<gene>
    <name evidence="2" type="ORF">LKD48_12840</name>
</gene>
<name>A0AAE3JCG3_9FIRM</name>
<evidence type="ECO:0000313" key="2">
    <source>
        <dbReference type="EMBL" id="MCC2222505.1"/>
    </source>
</evidence>
<sequence>MALFFSCLMVGLVVIAVWKRDYKKETIDNILSEENKKEWLRFLFPMGLWIYDLLLKKQPAQSEEEREWANALYVREDAKKKLQLQGARQMANFWICLFLASVLGIVVSFLPDTQIQKTELERPEFGQTKDYSLTVEGLEEGDQTIHVSVDGKEPETQGMIAVFDDAFDSVKEQILGENESLENVQTNLSLVSSTIYGIRVAWKSLTPEFLDDFGVIQIQDIPPEGVTAQLQVKLSYSMYEQYYTLDVRLMMPNKDAQYYMMLLTKQLKDENNNTKTKSIVTLPENIEGKKLTYKTVQTQPIRLMPALFLLLPFILYEIARQKRKEAFENRNKQLIADYPNFVFELGLMIQCGLNVRTAWNRLTAEYEETQHKCKGYQRYLFEEMLVTRNQIEAGVNEAAAYGAFGRRCRAHCYLKLGSSLEQNLRQGISGLEQQLDQELTQALEQRKNQAIQDGERMETKMLFPMFLLLGLVMAIVMIPAFMSM</sequence>
<keyword evidence="1" id="KW-1133">Transmembrane helix</keyword>
<dbReference type="EMBL" id="JAJEQN010000038">
    <property type="protein sequence ID" value="MCC2222505.1"/>
    <property type="molecule type" value="Genomic_DNA"/>
</dbReference>
<organism evidence="2 3">
    <name type="scientific">Anthropogastromicrobium aceti</name>
    <dbReference type="NCBI Taxonomy" id="2981768"/>
    <lineage>
        <taxon>Bacteria</taxon>
        <taxon>Bacillati</taxon>
        <taxon>Bacillota</taxon>
        <taxon>Clostridia</taxon>
        <taxon>Lachnospirales</taxon>
        <taxon>Lachnospiraceae</taxon>
        <taxon>Anthropogastromicrobium</taxon>
    </lineage>
</organism>
<evidence type="ECO:0008006" key="4">
    <source>
        <dbReference type="Google" id="ProtNLM"/>
    </source>
</evidence>
<keyword evidence="3" id="KW-1185">Reference proteome</keyword>
<comment type="caution">
    <text evidence="2">The sequence shown here is derived from an EMBL/GenBank/DDBJ whole genome shotgun (WGS) entry which is preliminary data.</text>
</comment>
<accession>A0AAE3JCG3</accession>
<reference evidence="2 3" key="1">
    <citation type="submission" date="2021-10" db="EMBL/GenBank/DDBJ databases">
        <title>Anaerobic single-cell dispensing facilitates the cultivation of human gut bacteria.</title>
        <authorList>
            <person name="Afrizal A."/>
        </authorList>
    </citation>
    <scope>NUCLEOTIDE SEQUENCE [LARGE SCALE GENOMIC DNA]</scope>
    <source>
        <strain evidence="2 3">CLA-AA-H224</strain>
    </source>
</reference>
<evidence type="ECO:0000256" key="1">
    <source>
        <dbReference type="SAM" id="Phobius"/>
    </source>
</evidence>
<proteinExistence type="predicted"/>
<dbReference type="Proteomes" id="UP001198200">
    <property type="component" value="Unassembled WGS sequence"/>
</dbReference>